<evidence type="ECO:0008006" key="4">
    <source>
        <dbReference type="Google" id="ProtNLM"/>
    </source>
</evidence>
<name>A0A238JP94_9RHOB</name>
<protein>
    <recommendedName>
        <fullName evidence="4">DUF2927 domain-containing protein</fullName>
    </recommendedName>
</protein>
<gene>
    <name evidence="2" type="ORF">COL8621_00827</name>
</gene>
<dbReference type="Pfam" id="PF11150">
    <property type="entry name" value="DUF2927"/>
    <property type="match status" value="1"/>
</dbReference>
<evidence type="ECO:0000313" key="2">
    <source>
        <dbReference type="EMBL" id="SMX32490.1"/>
    </source>
</evidence>
<dbReference type="OrthoDB" id="3295600at2"/>
<sequence length="302" mass="33513">MALGLSGCETPPVVEPVAPPPARPVASPEPPKQSNESILVAKHFARVQADLQARGLLRTDGGGPDTPFSKRQLVENFVQIALHDEYVTTTGRLVARPTESPIRRWEKPITLSVIFGDTVPEDQRRKDHQNIKEYASRLSRITGLPITPASPETANFHVLMLNEDERRAFGPRLRELAPGIDATSVRTVTSLPRSTLCIVFAFTRTDDPTYTRAVAVIRAEHPDLLRLSCIHEELAQGLGLANDSPDARPSIFNDDEEFALLTRHDELLLKMLYDPRLKIGIRTMEARPIVREIADELLGGES</sequence>
<dbReference type="EMBL" id="FXYE01000001">
    <property type="protein sequence ID" value="SMX32490.1"/>
    <property type="molecule type" value="Genomic_DNA"/>
</dbReference>
<feature type="compositionally biased region" description="Pro residues" evidence="1">
    <location>
        <begin position="13"/>
        <end position="31"/>
    </location>
</feature>
<evidence type="ECO:0000313" key="3">
    <source>
        <dbReference type="Proteomes" id="UP000202922"/>
    </source>
</evidence>
<dbReference type="InterPro" id="IPR021323">
    <property type="entry name" value="DUF2927"/>
</dbReference>
<feature type="region of interest" description="Disordered" evidence="1">
    <location>
        <begin position="1"/>
        <end position="35"/>
    </location>
</feature>
<dbReference type="AlphaFoldDB" id="A0A238JP94"/>
<evidence type="ECO:0000256" key="1">
    <source>
        <dbReference type="SAM" id="MobiDB-lite"/>
    </source>
</evidence>
<dbReference type="RefSeq" id="WP_093966027.1">
    <property type="nucleotide sequence ID" value="NZ_FXYE01000001.1"/>
</dbReference>
<organism evidence="2 3">
    <name type="scientific">Actibacterium lipolyticum</name>
    <dbReference type="NCBI Taxonomy" id="1524263"/>
    <lineage>
        <taxon>Bacteria</taxon>
        <taxon>Pseudomonadati</taxon>
        <taxon>Pseudomonadota</taxon>
        <taxon>Alphaproteobacteria</taxon>
        <taxon>Rhodobacterales</taxon>
        <taxon>Roseobacteraceae</taxon>
        <taxon>Actibacterium</taxon>
    </lineage>
</organism>
<dbReference type="Proteomes" id="UP000202922">
    <property type="component" value="Unassembled WGS sequence"/>
</dbReference>
<keyword evidence="3" id="KW-1185">Reference proteome</keyword>
<proteinExistence type="predicted"/>
<reference evidence="3" key="1">
    <citation type="submission" date="2017-05" db="EMBL/GenBank/DDBJ databases">
        <authorList>
            <person name="Rodrigo-Torres L."/>
            <person name="Arahal R. D."/>
            <person name="Lucena T."/>
        </authorList>
    </citation>
    <scope>NUCLEOTIDE SEQUENCE [LARGE SCALE GENOMIC DNA]</scope>
    <source>
        <strain evidence="3">CECT 8621</strain>
    </source>
</reference>
<accession>A0A238JP94</accession>